<proteinExistence type="predicted"/>
<dbReference type="Proteomes" id="UP001596388">
    <property type="component" value="Unassembled WGS sequence"/>
</dbReference>
<dbReference type="AlphaFoldDB" id="A0ABD5WVP7"/>
<evidence type="ECO:0000313" key="1">
    <source>
        <dbReference type="EMBL" id="MFC7097649.1"/>
    </source>
</evidence>
<keyword evidence="2" id="KW-1185">Reference proteome</keyword>
<evidence type="ECO:0000313" key="2">
    <source>
        <dbReference type="Proteomes" id="UP001596388"/>
    </source>
</evidence>
<name>A0ABD5WVP7_9EURY</name>
<dbReference type="EMBL" id="JBHTAG010000003">
    <property type="protein sequence ID" value="MFC7097649.1"/>
    <property type="molecule type" value="Genomic_DNA"/>
</dbReference>
<gene>
    <name evidence="1" type="ORF">ACFQKD_10065</name>
</gene>
<accession>A0ABD5WVP7</accession>
<reference evidence="1 2" key="1">
    <citation type="journal article" date="2019" name="Int. J. Syst. Evol. Microbiol.">
        <title>The Global Catalogue of Microorganisms (GCM) 10K type strain sequencing project: providing services to taxonomists for standard genome sequencing and annotation.</title>
        <authorList>
            <consortium name="The Broad Institute Genomics Platform"/>
            <consortium name="The Broad Institute Genome Sequencing Center for Infectious Disease"/>
            <person name="Wu L."/>
            <person name="Ma J."/>
        </authorList>
    </citation>
    <scope>NUCLEOTIDE SEQUENCE [LARGE SCALE GENOMIC DNA]</scope>
    <source>
        <strain evidence="1 2">DT55</strain>
    </source>
</reference>
<organism evidence="1 2">
    <name type="scientific">Halobaculum marinum</name>
    <dbReference type="NCBI Taxonomy" id="3031996"/>
    <lineage>
        <taxon>Archaea</taxon>
        <taxon>Methanobacteriati</taxon>
        <taxon>Methanobacteriota</taxon>
        <taxon>Stenosarchaea group</taxon>
        <taxon>Halobacteria</taxon>
        <taxon>Halobacteriales</taxon>
        <taxon>Haloferacaceae</taxon>
        <taxon>Halobaculum</taxon>
    </lineage>
</organism>
<sequence>MVTYSNFTGGARGDPRTFADHGVADARLLYRAVERGLDAPAGTTVRVGALPLGVVAAAYREAFRSVGEQVPDDVEAALGDAVACTAEEFDGRSARVSEELLPAFYGHFVGFHAAYHGASQPVVVS</sequence>
<comment type="caution">
    <text evidence="1">The sequence shown here is derived from an EMBL/GenBank/DDBJ whole genome shotgun (WGS) entry which is preliminary data.</text>
</comment>
<dbReference type="RefSeq" id="WP_276237858.1">
    <property type="nucleotide sequence ID" value="NZ_CP119989.1"/>
</dbReference>
<protein>
    <submittedName>
        <fullName evidence="1">Uncharacterized protein</fullName>
    </submittedName>
</protein>
<dbReference type="GeneID" id="79271442"/>